<comment type="similarity">
    <text evidence="1">Belongs to the complex I NDUFA12 subunit family.</text>
</comment>
<name>A0A3Q3JTS7_MONAL</name>
<dbReference type="PANTHER" id="PTHR32470">
    <property type="entry name" value="ADH DEHYDROGENASE [UBIQUINONE] 1 ALPHA SUBCOMPLEX ASSEMBLY FACTOR 2"/>
    <property type="match status" value="1"/>
</dbReference>
<protein>
    <recommendedName>
        <fullName evidence="5">NADH:ubiquinone oxidoreductase complex assembly factor 2</fullName>
    </recommendedName>
</protein>
<dbReference type="Pfam" id="PF05071">
    <property type="entry name" value="NDUFA12"/>
    <property type="match status" value="1"/>
</dbReference>
<dbReference type="OrthoDB" id="10255576at2759"/>
<evidence type="ECO:0000313" key="4">
    <source>
        <dbReference type="Proteomes" id="UP000261600"/>
    </source>
</evidence>
<dbReference type="PANTHER" id="PTHR32470:SF2">
    <property type="entry name" value="NADH DEHYDROGENASE [UBIQUINONE] 1 ALPHA SUBCOMPLEX ASSEMBLY FACTOR 2"/>
    <property type="match status" value="1"/>
</dbReference>
<dbReference type="Proteomes" id="UP000261600">
    <property type="component" value="Unplaced"/>
</dbReference>
<evidence type="ECO:0008006" key="5">
    <source>
        <dbReference type="Google" id="ProtNLM"/>
    </source>
</evidence>
<evidence type="ECO:0000256" key="2">
    <source>
        <dbReference type="SAM" id="MobiDB-lite"/>
    </source>
</evidence>
<dbReference type="RefSeq" id="XP_020449551.1">
    <property type="nucleotide sequence ID" value="XM_020593895.1"/>
</dbReference>
<dbReference type="AlphaFoldDB" id="A0A3Q3JTS7"/>
<dbReference type="GO" id="GO:0032981">
    <property type="term" value="P:mitochondrial respiratory chain complex I assembly"/>
    <property type="evidence" value="ECO:0007669"/>
    <property type="project" value="TreeGrafter"/>
</dbReference>
<dbReference type="GeneID" id="109956620"/>
<keyword evidence="4" id="KW-1185">Reference proteome</keyword>
<reference evidence="3" key="2">
    <citation type="submission" date="2025-09" db="UniProtKB">
        <authorList>
            <consortium name="Ensembl"/>
        </authorList>
    </citation>
    <scope>IDENTIFICATION</scope>
</reference>
<dbReference type="CTD" id="91942"/>
<dbReference type="InterPro" id="IPR052618">
    <property type="entry name" value="ComplexI_NDUFA12"/>
</dbReference>
<sequence>MSRIVSVLRCTFGIAREHVGTDILGNKYYFIPEQKTWTGRRVHAKRIVEAANPTEYEYIEGNIPIEWDAWIRGRRKEPPSIEELLQNDTYRELMKLKAKEVEKKDQALQAKEYQEGLVATPARTVAKGHAASTSFGRQEISKDPTNTANTFKPGSWMPSKK</sequence>
<dbReference type="GO" id="GO:0045271">
    <property type="term" value="C:respiratory chain complex I"/>
    <property type="evidence" value="ECO:0007669"/>
    <property type="project" value="InterPro"/>
</dbReference>
<dbReference type="KEGG" id="malb:109956620"/>
<accession>A0A3Q3JTS7</accession>
<evidence type="ECO:0000313" key="3">
    <source>
        <dbReference type="Ensembl" id="ENSMALP00000023434.1"/>
    </source>
</evidence>
<dbReference type="STRING" id="43700.ENSMALP00000023434"/>
<feature type="region of interest" description="Disordered" evidence="2">
    <location>
        <begin position="127"/>
        <end position="161"/>
    </location>
</feature>
<dbReference type="InterPro" id="IPR007763">
    <property type="entry name" value="NDUFA12"/>
</dbReference>
<evidence type="ECO:0000256" key="1">
    <source>
        <dbReference type="ARBA" id="ARBA00007355"/>
    </source>
</evidence>
<reference evidence="3" key="1">
    <citation type="submission" date="2025-08" db="UniProtKB">
        <authorList>
            <consortium name="Ensembl"/>
        </authorList>
    </citation>
    <scope>IDENTIFICATION</scope>
</reference>
<proteinExistence type="inferred from homology"/>
<feature type="compositionally biased region" description="Polar residues" evidence="2">
    <location>
        <begin position="143"/>
        <end position="152"/>
    </location>
</feature>
<dbReference type="Ensembl" id="ENSMALT00000023883.1">
    <property type="protein sequence ID" value="ENSMALP00000023434.1"/>
    <property type="gene ID" value="ENSMALG00000016340.1"/>
</dbReference>
<organism evidence="3 4">
    <name type="scientific">Monopterus albus</name>
    <name type="common">Swamp eel</name>
    <dbReference type="NCBI Taxonomy" id="43700"/>
    <lineage>
        <taxon>Eukaryota</taxon>
        <taxon>Metazoa</taxon>
        <taxon>Chordata</taxon>
        <taxon>Craniata</taxon>
        <taxon>Vertebrata</taxon>
        <taxon>Euteleostomi</taxon>
        <taxon>Actinopterygii</taxon>
        <taxon>Neopterygii</taxon>
        <taxon>Teleostei</taxon>
        <taxon>Neoteleostei</taxon>
        <taxon>Acanthomorphata</taxon>
        <taxon>Anabantaria</taxon>
        <taxon>Synbranchiformes</taxon>
        <taxon>Synbranchidae</taxon>
        <taxon>Monopterus</taxon>
    </lineage>
</organism>
<dbReference type="GO" id="GO:0005739">
    <property type="term" value="C:mitochondrion"/>
    <property type="evidence" value="ECO:0007669"/>
    <property type="project" value="TreeGrafter"/>
</dbReference>